<feature type="region of interest" description="Disordered" evidence="1">
    <location>
        <begin position="102"/>
        <end position="148"/>
    </location>
</feature>
<evidence type="ECO:0000259" key="3">
    <source>
        <dbReference type="Pfam" id="PF24034"/>
    </source>
</evidence>
<feature type="compositionally biased region" description="Basic and acidic residues" evidence="1">
    <location>
        <begin position="109"/>
        <end position="129"/>
    </location>
</feature>
<keyword evidence="2" id="KW-1133">Transmembrane helix</keyword>
<dbReference type="OrthoDB" id="27885at2157"/>
<evidence type="ECO:0000313" key="5">
    <source>
        <dbReference type="Proteomes" id="UP000199161"/>
    </source>
</evidence>
<evidence type="ECO:0000256" key="2">
    <source>
        <dbReference type="SAM" id="Phobius"/>
    </source>
</evidence>
<feature type="compositionally biased region" description="Basic and acidic residues" evidence="1">
    <location>
        <begin position="138"/>
        <end position="148"/>
    </location>
</feature>
<dbReference type="Pfam" id="PF24034">
    <property type="entry name" value="DUF7343"/>
    <property type="match status" value="1"/>
</dbReference>
<feature type="domain" description="DUF7343" evidence="3">
    <location>
        <begin position="165"/>
        <end position="225"/>
    </location>
</feature>
<keyword evidence="5" id="KW-1185">Reference proteome</keyword>
<evidence type="ECO:0000256" key="1">
    <source>
        <dbReference type="SAM" id="MobiDB-lite"/>
    </source>
</evidence>
<gene>
    <name evidence="4" type="ORF">SAMN05444422_105224</name>
</gene>
<reference evidence="5" key="1">
    <citation type="submission" date="2016-10" db="EMBL/GenBank/DDBJ databases">
        <authorList>
            <person name="Varghese N."/>
            <person name="Submissions S."/>
        </authorList>
    </citation>
    <scope>NUCLEOTIDE SEQUENCE [LARGE SCALE GENOMIC DNA]</scope>
    <source>
        <strain evidence="5">DSM 13078</strain>
    </source>
</reference>
<dbReference type="SUPFAM" id="SSF46785">
    <property type="entry name" value="Winged helix' DNA-binding domain"/>
    <property type="match status" value="1"/>
</dbReference>
<feature type="transmembrane region" description="Helical" evidence="2">
    <location>
        <begin position="67"/>
        <end position="86"/>
    </location>
</feature>
<name>A0A1I1HEL5_NATHA</name>
<keyword evidence="2" id="KW-0812">Transmembrane</keyword>
<dbReference type="AlphaFoldDB" id="A0A1I1HEL5"/>
<dbReference type="EMBL" id="FOKW01000005">
    <property type="protein sequence ID" value="SFC19560.1"/>
    <property type="molecule type" value="Genomic_DNA"/>
</dbReference>
<evidence type="ECO:0000313" key="4">
    <source>
        <dbReference type="EMBL" id="SFC19560.1"/>
    </source>
</evidence>
<dbReference type="Gene3D" id="1.10.10.10">
    <property type="entry name" value="Winged helix-like DNA-binding domain superfamily/Winged helix DNA-binding domain"/>
    <property type="match status" value="1"/>
</dbReference>
<sequence length="252" mass="27983">MVSNAPTGVRATLTSSATTWTDADPAAIRVDDTHWVVSVLASGDHAIGAPSRRMPFQLFQLASSWEAALIAVLFLLISGLVGLRAAELLLERDVRDPSCWLRTEESDDSGERNRSHDTSDSRDDHRWGIEYDNDNDNDQDHDHDHDHDQNYHLQHYISPETPPDLLSDEGNVVRLLVEHGGRIRQHRIADETGWSKSKVSRICSQMHADGRIEKRSVGRENVISLSGVDPADGDEPAHDSDTGSDDLENPLT</sequence>
<keyword evidence="2" id="KW-0472">Membrane</keyword>
<dbReference type="InterPro" id="IPR036390">
    <property type="entry name" value="WH_DNA-bd_sf"/>
</dbReference>
<proteinExistence type="predicted"/>
<protein>
    <submittedName>
        <fullName evidence="4">IclR helix-turn-helix domain-containing protein</fullName>
    </submittedName>
</protein>
<accession>A0A1I1HEL5</accession>
<organism evidence="4 5">
    <name type="scientific">Natronobacterium haloterrestre</name>
    <name type="common">Halobiforma haloterrestris</name>
    <dbReference type="NCBI Taxonomy" id="148448"/>
    <lineage>
        <taxon>Archaea</taxon>
        <taxon>Methanobacteriati</taxon>
        <taxon>Methanobacteriota</taxon>
        <taxon>Stenosarchaea group</taxon>
        <taxon>Halobacteria</taxon>
        <taxon>Halobacteriales</taxon>
        <taxon>Natrialbaceae</taxon>
        <taxon>Natronobacterium</taxon>
    </lineage>
</organism>
<dbReference type="InterPro" id="IPR036388">
    <property type="entry name" value="WH-like_DNA-bd_sf"/>
</dbReference>
<feature type="region of interest" description="Disordered" evidence="1">
    <location>
        <begin position="212"/>
        <end position="252"/>
    </location>
</feature>
<dbReference type="InterPro" id="IPR055767">
    <property type="entry name" value="DUF7343"/>
</dbReference>
<dbReference type="RefSeq" id="WP_089788255.1">
    <property type="nucleotide sequence ID" value="NZ_FOKW01000005.1"/>
</dbReference>
<feature type="compositionally biased region" description="Acidic residues" evidence="1">
    <location>
        <begin position="242"/>
        <end position="252"/>
    </location>
</feature>
<dbReference type="Proteomes" id="UP000199161">
    <property type="component" value="Unassembled WGS sequence"/>
</dbReference>